<dbReference type="Pfam" id="PF11563">
    <property type="entry name" value="Protoglobin"/>
    <property type="match status" value="1"/>
</dbReference>
<keyword evidence="1 2" id="KW-0807">Transducer</keyword>
<evidence type="ECO:0000313" key="6">
    <source>
        <dbReference type="Proteomes" id="UP000018877"/>
    </source>
</evidence>
<name>A0AB94IHN4_9BACI</name>
<dbReference type="Gene3D" id="1.10.287.950">
    <property type="entry name" value="Methyl-accepting chemotaxis protein"/>
    <property type="match status" value="1"/>
</dbReference>
<reference evidence="5 6" key="1">
    <citation type="journal article" date="2014" name="Environ. Microbiol.">
        <title>The nitrate-ammonifying and nosZ-carrying bacterium Bacillus vireti is a potent source and sink for nitric and nitrous oxide under high nitrate conditions.</title>
        <authorList>
            <person name="Mania D."/>
            <person name="Heylen K."/>
            <person name="van Spanning R.J."/>
            <person name="Frostegard A."/>
        </authorList>
    </citation>
    <scope>NUCLEOTIDE SEQUENCE [LARGE SCALE GENOMIC DNA]</scope>
    <source>
        <strain evidence="5 6">LMG 21834</strain>
    </source>
</reference>
<proteinExistence type="predicted"/>
<keyword evidence="6" id="KW-1185">Reference proteome</keyword>
<dbReference type="GO" id="GO:0016020">
    <property type="term" value="C:membrane"/>
    <property type="evidence" value="ECO:0007669"/>
    <property type="project" value="InterPro"/>
</dbReference>
<accession>A0AB94IHN4</accession>
<dbReference type="CDD" id="cd01068">
    <property type="entry name" value="globin_sensor"/>
    <property type="match status" value="1"/>
</dbReference>
<dbReference type="GO" id="GO:0007165">
    <property type="term" value="P:signal transduction"/>
    <property type="evidence" value="ECO:0007669"/>
    <property type="project" value="UniProtKB-KW"/>
</dbReference>
<dbReference type="PANTHER" id="PTHR32089">
    <property type="entry name" value="METHYL-ACCEPTING CHEMOTAXIS PROTEIN MCPB"/>
    <property type="match status" value="1"/>
</dbReference>
<dbReference type="EMBL" id="ALAN01000131">
    <property type="protein sequence ID" value="ETI66548.1"/>
    <property type="molecule type" value="Genomic_DNA"/>
</dbReference>
<dbReference type="RefSeq" id="WP_024030583.1">
    <property type="nucleotide sequence ID" value="NZ_ALAN01000131.1"/>
</dbReference>
<dbReference type="SUPFAM" id="SSF46458">
    <property type="entry name" value="Globin-like"/>
    <property type="match status" value="1"/>
</dbReference>
<feature type="coiled-coil region" evidence="3">
    <location>
        <begin position="162"/>
        <end position="192"/>
    </location>
</feature>
<protein>
    <submittedName>
        <fullName evidence="5">Heme-based aerotactic transducer (MCP)</fullName>
    </submittedName>
</protein>
<dbReference type="InterPro" id="IPR044398">
    <property type="entry name" value="Globin-sensor_dom"/>
</dbReference>
<sequence length="424" mass="48626">MMKKLQFDDLDQDEEEIVLDSNQNELQKQLKIIQLTTRDLAIAKTIQPFIKEHLDLIVTNYYNSIQLEPSLKKIINDNSTVERLKVTLKKHIFELFEGRIDHNFIMQRNKVAHVHVRIGLKTKWYMAAFQSFFTTIVSVLQQYIEDSTKLVEAINVVAKLLNLEQQLVLDAYEEEMERIKLEEQQQKQHRERVAHTAEELSIISDQTSNSVFQLTQKTESLVDLATAGVRSAEHVQNRSIQGKVRIDEQQAQMDKILEQMHAITSEISHLEEISDEIKEVLSFVKGIANQTNLLSFNAAIESARAGEYGRGFAVVANEIRKLADQTRVSVYNVTELIQKTNTQVLSAITKTGQVNELVEDGFQKMNEIAEFFNQILVEVNQSKQQNNQIENELESFADYFEEINSTVGNLANTSKELAQIVQDL</sequence>
<dbReference type="PANTHER" id="PTHR32089:SF118">
    <property type="entry name" value="HEME-BASED AEROTACTIC TRANSDUCER HEMAT"/>
    <property type="match status" value="1"/>
</dbReference>
<dbReference type="Proteomes" id="UP000018877">
    <property type="component" value="Unassembled WGS sequence"/>
</dbReference>
<dbReference type="SMART" id="SM00283">
    <property type="entry name" value="MA"/>
    <property type="match status" value="1"/>
</dbReference>
<dbReference type="InterPro" id="IPR039379">
    <property type="entry name" value="Protoglobin_sensor_dom"/>
</dbReference>
<dbReference type="InterPro" id="IPR004089">
    <property type="entry name" value="MCPsignal_dom"/>
</dbReference>
<dbReference type="GO" id="GO:0019825">
    <property type="term" value="F:oxygen binding"/>
    <property type="evidence" value="ECO:0007669"/>
    <property type="project" value="InterPro"/>
</dbReference>
<dbReference type="Pfam" id="PF00015">
    <property type="entry name" value="MCPsignal"/>
    <property type="match status" value="1"/>
</dbReference>
<organism evidence="5 6">
    <name type="scientific">Neobacillus vireti LMG 21834</name>
    <dbReference type="NCBI Taxonomy" id="1131730"/>
    <lineage>
        <taxon>Bacteria</taxon>
        <taxon>Bacillati</taxon>
        <taxon>Bacillota</taxon>
        <taxon>Bacilli</taxon>
        <taxon>Bacillales</taxon>
        <taxon>Bacillaceae</taxon>
        <taxon>Neobacillus</taxon>
    </lineage>
</organism>
<dbReference type="Gene3D" id="1.10.490.10">
    <property type="entry name" value="Globins"/>
    <property type="match status" value="1"/>
</dbReference>
<evidence type="ECO:0000259" key="4">
    <source>
        <dbReference type="PROSITE" id="PS50111"/>
    </source>
</evidence>
<dbReference type="AlphaFoldDB" id="A0AB94IHN4"/>
<evidence type="ECO:0000313" key="5">
    <source>
        <dbReference type="EMBL" id="ETI66548.1"/>
    </source>
</evidence>
<evidence type="ECO:0000256" key="1">
    <source>
        <dbReference type="ARBA" id="ARBA00023224"/>
    </source>
</evidence>
<dbReference type="SUPFAM" id="SSF58104">
    <property type="entry name" value="Methyl-accepting chemotaxis protein (MCP) signaling domain"/>
    <property type="match status" value="1"/>
</dbReference>
<dbReference type="PROSITE" id="PS50111">
    <property type="entry name" value="CHEMOTAXIS_TRANSDUC_2"/>
    <property type="match status" value="1"/>
</dbReference>
<evidence type="ECO:0000256" key="2">
    <source>
        <dbReference type="PROSITE-ProRule" id="PRU00284"/>
    </source>
</evidence>
<keyword evidence="3" id="KW-0175">Coiled coil</keyword>
<dbReference type="GO" id="GO:0020037">
    <property type="term" value="F:heme binding"/>
    <property type="evidence" value="ECO:0007669"/>
    <property type="project" value="InterPro"/>
</dbReference>
<comment type="caution">
    <text evidence="5">The sequence shown here is derived from an EMBL/GenBank/DDBJ whole genome shotgun (WGS) entry which is preliminary data.</text>
</comment>
<gene>
    <name evidence="5" type="ORF">BAVI_22093</name>
</gene>
<evidence type="ECO:0000256" key="3">
    <source>
        <dbReference type="SAM" id="Coils"/>
    </source>
</evidence>
<dbReference type="InterPro" id="IPR009050">
    <property type="entry name" value="Globin-like_sf"/>
</dbReference>
<feature type="domain" description="Methyl-accepting transducer" evidence="4">
    <location>
        <begin position="175"/>
        <end position="411"/>
    </location>
</feature>
<dbReference type="InterPro" id="IPR012292">
    <property type="entry name" value="Globin/Proto"/>
</dbReference>